<protein>
    <submittedName>
        <fullName evidence="1">Uncharacterized protein</fullName>
    </submittedName>
</protein>
<sequence>MKNKCLFETRGESFCSETTFRLTKLSKCRSNIDDQLRKWHLSQHTGSVQEHELILNRSGLPHDLTSEPLERLWICEKYRHNMGKNCRPHRTCQYPLHSGWKELKTRNAVHIVMSREINATYGKHVPMGSPICVSCSKLHKNKVEENKVWIQGEKVQRSNVKEDESSSAMTVYAWTYLKVTTCNIALAKRDPLRVPKYCSKTVVAGCFDTVNKVNRYDAIRRDSGFSKSHRSQLLIPRAVC</sequence>
<name>A0AAD9QCD1_ACRCE</name>
<reference evidence="1" key="2">
    <citation type="journal article" date="2023" name="Science">
        <title>Genomic signatures of disease resistance in endangered staghorn corals.</title>
        <authorList>
            <person name="Vollmer S.V."/>
            <person name="Selwyn J.D."/>
            <person name="Despard B.A."/>
            <person name="Roesel C.L."/>
        </authorList>
    </citation>
    <scope>NUCLEOTIDE SEQUENCE</scope>
    <source>
        <strain evidence="1">K2</strain>
    </source>
</reference>
<evidence type="ECO:0000313" key="1">
    <source>
        <dbReference type="EMBL" id="KAK2558734.1"/>
    </source>
</evidence>
<dbReference type="EMBL" id="JARQWQ010000043">
    <property type="protein sequence ID" value="KAK2558734.1"/>
    <property type="molecule type" value="Genomic_DNA"/>
</dbReference>
<comment type="caution">
    <text evidence="1">The sequence shown here is derived from an EMBL/GenBank/DDBJ whole genome shotgun (WGS) entry which is preliminary data.</text>
</comment>
<organism evidence="1 2">
    <name type="scientific">Acropora cervicornis</name>
    <name type="common">Staghorn coral</name>
    <dbReference type="NCBI Taxonomy" id="6130"/>
    <lineage>
        <taxon>Eukaryota</taxon>
        <taxon>Metazoa</taxon>
        <taxon>Cnidaria</taxon>
        <taxon>Anthozoa</taxon>
        <taxon>Hexacorallia</taxon>
        <taxon>Scleractinia</taxon>
        <taxon>Astrocoeniina</taxon>
        <taxon>Acroporidae</taxon>
        <taxon>Acropora</taxon>
    </lineage>
</organism>
<dbReference type="AlphaFoldDB" id="A0AAD9QCD1"/>
<keyword evidence="2" id="KW-1185">Reference proteome</keyword>
<gene>
    <name evidence="1" type="ORF">P5673_018941</name>
</gene>
<accession>A0AAD9QCD1</accession>
<evidence type="ECO:0000313" key="2">
    <source>
        <dbReference type="Proteomes" id="UP001249851"/>
    </source>
</evidence>
<dbReference type="Proteomes" id="UP001249851">
    <property type="component" value="Unassembled WGS sequence"/>
</dbReference>
<proteinExistence type="predicted"/>
<reference evidence="1" key="1">
    <citation type="journal article" date="2023" name="G3 (Bethesda)">
        <title>Whole genome assembly and annotation of the endangered Caribbean coral Acropora cervicornis.</title>
        <authorList>
            <person name="Selwyn J.D."/>
            <person name="Vollmer S.V."/>
        </authorList>
    </citation>
    <scope>NUCLEOTIDE SEQUENCE</scope>
    <source>
        <strain evidence="1">K2</strain>
    </source>
</reference>